<accession>A0A914YUJ0</accession>
<dbReference type="Proteomes" id="UP000887577">
    <property type="component" value="Unplaced"/>
</dbReference>
<evidence type="ECO:0000256" key="1">
    <source>
        <dbReference type="SAM" id="MobiDB-lite"/>
    </source>
</evidence>
<keyword evidence="2" id="KW-1185">Reference proteome</keyword>
<dbReference type="WBParaSite" id="PSU_v2.g3336.t1">
    <property type="protein sequence ID" value="PSU_v2.g3336.t1"/>
    <property type="gene ID" value="PSU_v2.g3336"/>
</dbReference>
<feature type="region of interest" description="Disordered" evidence="1">
    <location>
        <begin position="1"/>
        <end position="34"/>
    </location>
</feature>
<name>A0A914YUJ0_9BILA</name>
<evidence type="ECO:0000313" key="2">
    <source>
        <dbReference type="Proteomes" id="UP000887577"/>
    </source>
</evidence>
<sequence>MASNPPSSSRKRKISNAVDISDDEDTDGPKPTFSFKQHCEFEKFAIKATSKTEASKLPSKRSAETLKEMNNRLKTKMYIKEAEKLMDNIFVEKSSKMLF</sequence>
<dbReference type="AlphaFoldDB" id="A0A914YUJ0"/>
<proteinExistence type="predicted"/>
<evidence type="ECO:0000313" key="3">
    <source>
        <dbReference type="WBParaSite" id="PSU_v2.g3336.t1"/>
    </source>
</evidence>
<protein>
    <submittedName>
        <fullName evidence="3">Uncharacterized protein</fullName>
    </submittedName>
</protein>
<reference evidence="3" key="1">
    <citation type="submission" date="2022-11" db="UniProtKB">
        <authorList>
            <consortium name="WormBaseParasite"/>
        </authorList>
    </citation>
    <scope>IDENTIFICATION</scope>
</reference>
<organism evidence="2 3">
    <name type="scientific">Panagrolaimus superbus</name>
    <dbReference type="NCBI Taxonomy" id="310955"/>
    <lineage>
        <taxon>Eukaryota</taxon>
        <taxon>Metazoa</taxon>
        <taxon>Ecdysozoa</taxon>
        <taxon>Nematoda</taxon>
        <taxon>Chromadorea</taxon>
        <taxon>Rhabditida</taxon>
        <taxon>Tylenchina</taxon>
        <taxon>Panagrolaimomorpha</taxon>
        <taxon>Panagrolaimoidea</taxon>
        <taxon>Panagrolaimidae</taxon>
        <taxon>Panagrolaimus</taxon>
    </lineage>
</organism>